<protein>
    <submittedName>
        <fullName evidence="1">Mitochondrial fission ELM1 family protein</fullName>
    </submittedName>
</protein>
<reference evidence="2" key="1">
    <citation type="journal article" date="2019" name="Int. J. Syst. Evol. Microbiol.">
        <title>The Global Catalogue of Microorganisms (GCM) 10K type strain sequencing project: providing services to taxonomists for standard genome sequencing and annotation.</title>
        <authorList>
            <consortium name="The Broad Institute Genomics Platform"/>
            <consortium name="The Broad Institute Genome Sequencing Center for Infectious Disease"/>
            <person name="Wu L."/>
            <person name="Ma J."/>
        </authorList>
    </citation>
    <scope>NUCLEOTIDE SEQUENCE [LARGE SCALE GENOMIC DNA]</scope>
    <source>
        <strain evidence="2">CCUG 63419</strain>
    </source>
</reference>
<accession>A0ABW3HHI7</accession>
<name>A0ABW3HHI7_9GAMM</name>
<organism evidence="1 2">
    <name type="scientific">Paraperlucidibaca wandonensis</name>
    <dbReference type="NCBI Taxonomy" id="1268273"/>
    <lineage>
        <taxon>Bacteria</taxon>
        <taxon>Pseudomonadati</taxon>
        <taxon>Pseudomonadota</taxon>
        <taxon>Gammaproteobacteria</taxon>
        <taxon>Moraxellales</taxon>
        <taxon>Moraxellaceae</taxon>
        <taxon>Paraperlucidibaca</taxon>
    </lineage>
</organism>
<sequence>MPTAAEKPEAAERPQVIWRLLDGKPGHENQTLGLLRALERLAAERGQAAPQCIELPVADQHFSLWGFVLKRFHLGQNLPSPDFIIGAGHRTHWPMLCARRAFGGKAIALMSPSLPCAFFDLVVAPAHDGLTGRNVVVTEGVLNAMQPGVKTSGYTLVLVGGESKHFEWSNEQVLTRLKELATRYPTLCVTDSRRTPATLRAELASIFADRYMPWENCPTGWLVNELASAENAWVTEDSVSMIYEALSAGCRVGLLGLSEAKGRLAQGIASLREAKRVVRWLPGTIMPALPLVPQALAESDRVAHTLFSAARA</sequence>
<evidence type="ECO:0000313" key="2">
    <source>
        <dbReference type="Proteomes" id="UP001597044"/>
    </source>
</evidence>
<dbReference type="RefSeq" id="WP_379070984.1">
    <property type="nucleotide sequence ID" value="NZ_JBHTIT010000001.1"/>
</dbReference>
<keyword evidence="2" id="KW-1185">Reference proteome</keyword>
<gene>
    <name evidence="1" type="ORF">ACFQ0F_08120</name>
</gene>
<comment type="caution">
    <text evidence="1">The sequence shown here is derived from an EMBL/GenBank/DDBJ whole genome shotgun (WGS) entry which is preliminary data.</text>
</comment>
<dbReference type="EMBL" id="JBHTIT010000001">
    <property type="protein sequence ID" value="MFD0950350.1"/>
    <property type="molecule type" value="Genomic_DNA"/>
</dbReference>
<dbReference type="InterPro" id="IPR009367">
    <property type="entry name" value="Elm1-like"/>
</dbReference>
<dbReference type="Proteomes" id="UP001597044">
    <property type="component" value="Unassembled WGS sequence"/>
</dbReference>
<evidence type="ECO:0000313" key="1">
    <source>
        <dbReference type="EMBL" id="MFD0950350.1"/>
    </source>
</evidence>
<dbReference type="Pfam" id="PF06258">
    <property type="entry name" value="Mito_fiss_Elm1"/>
    <property type="match status" value="1"/>
</dbReference>
<proteinExistence type="predicted"/>